<feature type="domain" description="VOC" evidence="2">
    <location>
        <begin position="6"/>
        <end position="126"/>
    </location>
</feature>
<evidence type="ECO:0000313" key="3">
    <source>
        <dbReference type="EMBL" id="MBL6454645.1"/>
    </source>
</evidence>
<evidence type="ECO:0000313" key="4">
    <source>
        <dbReference type="Proteomes" id="UP000606490"/>
    </source>
</evidence>
<dbReference type="InterPro" id="IPR029068">
    <property type="entry name" value="Glyas_Bleomycin-R_OHBP_Dase"/>
</dbReference>
<dbReference type="PANTHER" id="PTHR43048:SF5">
    <property type="entry name" value="BLR5325 PROTEIN"/>
    <property type="match status" value="1"/>
</dbReference>
<dbReference type="RefSeq" id="WP_202824396.1">
    <property type="nucleotide sequence ID" value="NZ_JAEUXJ010000002.1"/>
</dbReference>
<evidence type="ECO:0000256" key="1">
    <source>
        <dbReference type="ARBA" id="ARBA00022723"/>
    </source>
</evidence>
<keyword evidence="1" id="KW-0479">Metal-binding</keyword>
<dbReference type="CDD" id="cd06587">
    <property type="entry name" value="VOC"/>
    <property type="match status" value="1"/>
</dbReference>
<reference evidence="3 4" key="1">
    <citation type="submission" date="2021-01" db="EMBL/GenBank/DDBJ databases">
        <title>Belnapia mucosa sp. nov. and Belnapia arida sp. nov., isolated from the Tabernas Desert (Almeria, Spain).</title>
        <authorList>
            <person name="Molina-Menor E."/>
            <person name="Vidal-Verdu A."/>
            <person name="Calonge A."/>
            <person name="Satari L."/>
            <person name="Pereto Magraner J."/>
            <person name="Porcar Miralles M."/>
        </authorList>
    </citation>
    <scope>NUCLEOTIDE SEQUENCE [LARGE SCALE GENOMIC DNA]</scope>
    <source>
        <strain evidence="3 4">T6</strain>
    </source>
</reference>
<dbReference type="InterPro" id="IPR037523">
    <property type="entry name" value="VOC_core"/>
</dbReference>
<dbReference type="PANTHER" id="PTHR43048">
    <property type="entry name" value="METHYLMALONYL-COA EPIMERASE"/>
    <property type="match status" value="1"/>
</dbReference>
<dbReference type="Gene3D" id="3.10.180.10">
    <property type="entry name" value="2,3-Dihydroxybiphenyl 1,2-Dioxygenase, domain 1"/>
    <property type="match status" value="1"/>
</dbReference>
<keyword evidence="4" id="KW-1185">Reference proteome</keyword>
<gene>
    <name evidence="3" type="ORF">JMJ55_04870</name>
</gene>
<evidence type="ECO:0000259" key="2">
    <source>
        <dbReference type="PROSITE" id="PS51819"/>
    </source>
</evidence>
<protein>
    <submittedName>
        <fullName evidence="3">VOC family protein</fullName>
    </submittedName>
</protein>
<organism evidence="3 4">
    <name type="scientific">Belnapia mucosa</name>
    <dbReference type="NCBI Taxonomy" id="2804532"/>
    <lineage>
        <taxon>Bacteria</taxon>
        <taxon>Pseudomonadati</taxon>
        <taxon>Pseudomonadota</taxon>
        <taxon>Alphaproteobacteria</taxon>
        <taxon>Acetobacterales</taxon>
        <taxon>Roseomonadaceae</taxon>
        <taxon>Belnapia</taxon>
    </lineage>
</organism>
<sequence>MAITYTADHIHLRSADPVAAARFYVEALGAKEASRVDVNGALRIILDLGSFRLFLEQVPESTARTPEPPFIGIEHIGLGVNDLDAAATDLRGRGVRFTTEPREARPGVRIAFIEGPDRVRIELIERRGA</sequence>
<dbReference type="EMBL" id="JAEUXJ010000002">
    <property type="protein sequence ID" value="MBL6454645.1"/>
    <property type="molecule type" value="Genomic_DNA"/>
</dbReference>
<dbReference type="SUPFAM" id="SSF54593">
    <property type="entry name" value="Glyoxalase/Bleomycin resistance protein/Dihydroxybiphenyl dioxygenase"/>
    <property type="match status" value="1"/>
</dbReference>
<accession>A0ABS1UYW4</accession>
<dbReference type="Pfam" id="PF00903">
    <property type="entry name" value="Glyoxalase"/>
    <property type="match status" value="1"/>
</dbReference>
<dbReference type="InterPro" id="IPR051785">
    <property type="entry name" value="MMCE/EMCE_epimerase"/>
</dbReference>
<dbReference type="PROSITE" id="PS51819">
    <property type="entry name" value="VOC"/>
    <property type="match status" value="1"/>
</dbReference>
<dbReference type="InterPro" id="IPR004360">
    <property type="entry name" value="Glyas_Fos-R_dOase_dom"/>
</dbReference>
<comment type="caution">
    <text evidence="3">The sequence shown here is derived from an EMBL/GenBank/DDBJ whole genome shotgun (WGS) entry which is preliminary data.</text>
</comment>
<dbReference type="Proteomes" id="UP000606490">
    <property type="component" value="Unassembled WGS sequence"/>
</dbReference>
<name>A0ABS1UYW4_9PROT</name>
<proteinExistence type="predicted"/>